<feature type="region of interest" description="Disordered" evidence="1">
    <location>
        <begin position="148"/>
        <end position="179"/>
    </location>
</feature>
<evidence type="ECO:0000256" key="1">
    <source>
        <dbReference type="SAM" id="MobiDB-lite"/>
    </source>
</evidence>
<evidence type="ECO:0000313" key="2">
    <source>
        <dbReference type="EMBL" id="KAF2266663.1"/>
    </source>
</evidence>
<gene>
    <name evidence="2" type="ORF">CC78DRAFT_595270</name>
</gene>
<comment type="caution">
    <text evidence="2">The sequence shown here is derived from an EMBL/GenBank/DDBJ whole genome shotgun (WGS) entry which is preliminary data.</text>
</comment>
<dbReference type="Proteomes" id="UP000800093">
    <property type="component" value="Unassembled WGS sequence"/>
</dbReference>
<reference evidence="3" key="1">
    <citation type="journal article" date="2020" name="Stud. Mycol.">
        <title>101 Dothideomycetes genomes: A test case for predicting lifestyles and emergence of pathogens.</title>
        <authorList>
            <person name="Haridas S."/>
            <person name="Albert R."/>
            <person name="Binder M."/>
            <person name="Bloem J."/>
            <person name="LaButti K."/>
            <person name="Salamov A."/>
            <person name="Andreopoulos B."/>
            <person name="Baker S."/>
            <person name="Barry K."/>
            <person name="Bills G."/>
            <person name="Bluhm B."/>
            <person name="Cannon C."/>
            <person name="Castanera R."/>
            <person name="Culley D."/>
            <person name="Daum C."/>
            <person name="Ezra D."/>
            <person name="Gonzalez J."/>
            <person name="Henrissat B."/>
            <person name="Kuo A."/>
            <person name="Liang C."/>
            <person name="Lipzen A."/>
            <person name="Lutzoni F."/>
            <person name="Magnuson J."/>
            <person name="Mondo S."/>
            <person name="Nolan M."/>
            <person name="Ohm R."/>
            <person name="Pangilinan J."/>
            <person name="Park H.-J."/>
            <person name="Ramirez L."/>
            <person name="Alfaro M."/>
            <person name="Sun H."/>
            <person name="Tritt A."/>
            <person name="Yoshinaga Y."/>
            <person name="Zwiers L.-H."/>
            <person name="Turgeon B."/>
            <person name="Goodwin S."/>
            <person name="Spatafora J."/>
            <person name="Crous P."/>
            <person name="Grigoriev I."/>
        </authorList>
    </citation>
    <scope>NUCLEOTIDE SEQUENCE [LARGE SCALE GENOMIC DNA]</scope>
    <source>
        <strain evidence="3">CBS 304.66</strain>
    </source>
</reference>
<protein>
    <submittedName>
        <fullName evidence="2">Uncharacterized protein</fullName>
    </submittedName>
</protein>
<dbReference type="AlphaFoldDB" id="A0A9P4KDJ7"/>
<keyword evidence="3" id="KW-1185">Reference proteome</keyword>
<sequence>MIFAVLEQPHSRRYCTATKSSTARARASASANASVSLRASLWRAGVRGYGLVEQRRKGWSTARRRRRHDVGRTTHRGRHRRRCKTAMCATWADRLSRRNRGIHGESRSVVERARRRCGSFVRWLGRFGCGIGGLRLGGTGRICPANVNPAPATGRRPREQSSQACERERAKPMATNAPQPAVLSPRKELLLRQDLVANRRSVSVPSRGRPALSVCRLPSAVRRPISVARRPLSLVPLGIVPIVDRPAALRPCYCCAVAVALSRILAGPAIR</sequence>
<evidence type="ECO:0000313" key="3">
    <source>
        <dbReference type="Proteomes" id="UP000800093"/>
    </source>
</evidence>
<feature type="region of interest" description="Disordered" evidence="1">
    <location>
        <begin position="62"/>
        <end position="81"/>
    </location>
</feature>
<proteinExistence type="predicted"/>
<organism evidence="2 3">
    <name type="scientific">Lojkania enalia</name>
    <dbReference type="NCBI Taxonomy" id="147567"/>
    <lineage>
        <taxon>Eukaryota</taxon>
        <taxon>Fungi</taxon>
        <taxon>Dikarya</taxon>
        <taxon>Ascomycota</taxon>
        <taxon>Pezizomycotina</taxon>
        <taxon>Dothideomycetes</taxon>
        <taxon>Pleosporomycetidae</taxon>
        <taxon>Pleosporales</taxon>
        <taxon>Pleosporales incertae sedis</taxon>
        <taxon>Lojkania</taxon>
    </lineage>
</organism>
<accession>A0A9P4KDJ7</accession>
<name>A0A9P4KDJ7_9PLEO</name>
<dbReference type="EMBL" id="ML986596">
    <property type="protein sequence ID" value="KAF2266663.1"/>
    <property type="molecule type" value="Genomic_DNA"/>
</dbReference>